<sequence length="193" mass="22317">MNPDKKEHILLQGLANNDSKAIEIIYENNFSTIQALILNNNGSYDDARDVFQEAIMILYEKSKSESFELSSQIKTFLYAVCKKIWLKKLQARGKHATYLDPSLIENTVIQESDLDTARQLDVDFNIMEAALEKIGEPCKSLLKAYYIRKKGMGEIAEMFGYTNPDNAKNQKYKCLMRLKKLFFAQYNKMNEDE</sequence>
<name>A0A386HMH0_9BACT</name>
<dbReference type="OrthoDB" id="1099849at2"/>
<accession>A0A386HMH0</accession>
<dbReference type="KEGG" id="ark:D6B99_04770"/>
<dbReference type="Gene3D" id="1.10.1740.10">
    <property type="match status" value="1"/>
</dbReference>
<dbReference type="Proteomes" id="UP000266118">
    <property type="component" value="Chromosome"/>
</dbReference>
<dbReference type="RefSeq" id="WP_119985614.1">
    <property type="nucleotide sequence ID" value="NZ_CP032489.1"/>
</dbReference>
<dbReference type="NCBIfam" id="TIGR02937">
    <property type="entry name" value="sigma70-ECF"/>
    <property type="match status" value="1"/>
</dbReference>
<organism evidence="1 2">
    <name type="scientific">Arachidicoccus soli</name>
    <dbReference type="NCBI Taxonomy" id="2341117"/>
    <lineage>
        <taxon>Bacteria</taxon>
        <taxon>Pseudomonadati</taxon>
        <taxon>Bacteroidota</taxon>
        <taxon>Chitinophagia</taxon>
        <taxon>Chitinophagales</taxon>
        <taxon>Chitinophagaceae</taxon>
        <taxon>Arachidicoccus</taxon>
    </lineage>
</organism>
<dbReference type="InterPro" id="IPR013325">
    <property type="entry name" value="RNA_pol_sigma_r2"/>
</dbReference>
<evidence type="ECO:0000313" key="1">
    <source>
        <dbReference type="EMBL" id="AYD46985.1"/>
    </source>
</evidence>
<dbReference type="EMBL" id="CP032489">
    <property type="protein sequence ID" value="AYD46985.1"/>
    <property type="molecule type" value="Genomic_DNA"/>
</dbReference>
<dbReference type="AlphaFoldDB" id="A0A386HMH0"/>
<keyword evidence="2" id="KW-1185">Reference proteome</keyword>
<protein>
    <submittedName>
        <fullName evidence="1">Sigma-70 family RNA polymerase sigma factor</fullName>
    </submittedName>
</protein>
<dbReference type="SUPFAM" id="SSF88946">
    <property type="entry name" value="Sigma2 domain of RNA polymerase sigma factors"/>
    <property type="match status" value="1"/>
</dbReference>
<dbReference type="GO" id="GO:0003700">
    <property type="term" value="F:DNA-binding transcription factor activity"/>
    <property type="evidence" value="ECO:0007669"/>
    <property type="project" value="InterPro"/>
</dbReference>
<dbReference type="InterPro" id="IPR014284">
    <property type="entry name" value="RNA_pol_sigma-70_dom"/>
</dbReference>
<gene>
    <name evidence="1" type="ORF">D6B99_04770</name>
</gene>
<evidence type="ECO:0000313" key="2">
    <source>
        <dbReference type="Proteomes" id="UP000266118"/>
    </source>
</evidence>
<dbReference type="GO" id="GO:0006352">
    <property type="term" value="P:DNA-templated transcription initiation"/>
    <property type="evidence" value="ECO:0007669"/>
    <property type="project" value="InterPro"/>
</dbReference>
<reference evidence="1 2" key="1">
    <citation type="submission" date="2018-09" db="EMBL/GenBank/DDBJ databases">
        <title>Arachidicoccus sp. nov., a bacterium isolated from soil.</title>
        <authorList>
            <person name="Weon H.-Y."/>
            <person name="Kwon S.-W."/>
            <person name="Lee S.A."/>
        </authorList>
    </citation>
    <scope>NUCLEOTIDE SEQUENCE [LARGE SCALE GENOMIC DNA]</scope>
    <source>
        <strain evidence="1 2">KIS59-12</strain>
    </source>
</reference>
<proteinExistence type="predicted"/>